<dbReference type="Proteomes" id="UP000885283">
    <property type="component" value="Unassembled WGS sequence"/>
</dbReference>
<comment type="caution">
    <text evidence="1">The sequence shown here is derived from an EMBL/GenBank/DDBJ whole genome shotgun (WGS) entry which is preliminary data.</text>
</comment>
<protein>
    <submittedName>
        <fullName evidence="1">Phage gp6-like head-tail connector protein</fullName>
    </submittedName>
</protein>
<dbReference type="Pfam" id="PF05135">
    <property type="entry name" value="Phage_connect_1"/>
    <property type="match status" value="1"/>
</dbReference>
<dbReference type="InterPro" id="IPR006450">
    <property type="entry name" value="Phage_HK97_gp6-like"/>
</dbReference>
<dbReference type="CDD" id="cd08054">
    <property type="entry name" value="gp6"/>
    <property type="match status" value="1"/>
</dbReference>
<gene>
    <name evidence="1" type="ORF">KO51_04035</name>
</gene>
<dbReference type="InterPro" id="IPR021146">
    <property type="entry name" value="Phage_gp6-like_head-tail"/>
</dbReference>
<sequence length="105" mass="11983">MKLTSADIKIQLRMDPAFTEHDAYFESLIAAAKRSIERDYYCHLVDEDSENEPVMDGVRVVAMEEDIALAIKYLVADAYLNNFQGAWLDTQAVRALLFPIMEHTV</sequence>
<reference evidence="1" key="1">
    <citation type="submission" date="2018-08" db="EMBL/GenBank/DDBJ databases">
        <authorList>
            <consortium name="GenomeTrakr network: Whole genome sequencing for foodborne pathogen traceback"/>
        </authorList>
    </citation>
    <scope>NUCLEOTIDE SEQUENCE [LARGE SCALE GENOMIC DNA]</scope>
    <source>
        <strain evidence="1">FLUFL-1338</strain>
    </source>
</reference>
<name>A0A402Q065_SALER</name>
<dbReference type="AlphaFoldDB" id="A0A402Q065"/>
<proteinExistence type="predicted"/>
<evidence type="ECO:0000313" key="1">
    <source>
        <dbReference type="EMBL" id="MIK90778.1"/>
    </source>
</evidence>
<dbReference type="NCBIfam" id="TIGR01560">
    <property type="entry name" value="put_DNA_pack"/>
    <property type="match status" value="1"/>
</dbReference>
<accession>A0A402Q065</accession>
<organism evidence="1">
    <name type="scientific">Salmonella enterica</name>
    <name type="common">Salmonella choleraesuis</name>
    <dbReference type="NCBI Taxonomy" id="28901"/>
    <lineage>
        <taxon>Bacteria</taxon>
        <taxon>Pseudomonadati</taxon>
        <taxon>Pseudomonadota</taxon>
        <taxon>Gammaproteobacteria</taxon>
        <taxon>Enterobacterales</taxon>
        <taxon>Enterobacteriaceae</taxon>
        <taxon>Salmonella</taxon>
    </lineage>
</organism>
<dbReference type="EMBL" id="RSMR01000002">
    <property type="protein sequence ID" value="MIK90778.1"/>
    <property type="molecule type" value="Genomic_DNA"/>
</dbReference>
<dbReference type="Gene3D" id="1.10.3230.30">
    <property type="entry name" value="Phage gp6-like head-tail connector protein"/>
    <property type="match status" value="1"/>
</dbReference>